<evidence type="ECO:0000313" key="1">
    <source>
        <dbReference type="EMBL" id="ROT39070.1"/>
    </source>
</evidence>
<dbReference type="AlphaFoldDB" id="A0A3N2PX22"/>
<dbReference type="Proteomes" id="UP000272025">
    <property type="component" value="Unassembled WGS sequence"/>
</dbReference>
<proteinExistence type="predicted"/>
<reference evidence="1 2" key="1">
    <citation type="journal article" date="2018" name="Mol. Ecol.">
        <title>The obligate alkalophilic soda-lake fungus Sodiomyces alkalinus has shifted to a protein diet.</title>
        <authorList>
            <person name="Grum-Grzhimaylo A.A."/>
            <person name="Falkoski D.L."/>
            <person name="van den Heuvel J."/>
            <person name="Valero-Jimenez C.A."/>
            <person name="Min B."/>
            <person name="Choi I.G."/>
            <person name="Lipzen A."/>
            <person name="Daum C.G."/>
            <person name="Aanen D.K."/>
            <person name="Tsang A."/>
            <person name="Henrissat B."/>
            <person name="Bilanenko E.N."/>
            <person name="de Vries R.P."/>
            <person name="van Kan J.A.L."/>
            <person name="Grigoriev I.V."/>
            <person name="Debets A.J.M."/>
        </authorList>
    </citation>
    <scope>NUCLEOTIDE SEQUENCE [LARGE SCALE GENOMIC DNA]</scope>
    <source>
        <strain evidence="1 2">F11</strain>
    </source>
</reference>
<sequence length="199" mass="22373">MLLFTRNDELHEELKKRAAQVQTRFEDMNSVPNVKGILRLPGLPAIALELVRFLYDRKREHINDWAKESGIRIHDKARLGPQVVWLHKVPVGANRLLISVVIPKPSQDKKTEAATQQAVIPQQNELRSKVRVKRPIAEGLGAWSLLDLEVGDVIILEGNEELLIQSSKNDTIEARGICLLSAQHDTCLVEKGKGGWAMQ</sequence>
<keyword evidence="2" id="KW-1185">Reference proteome</keyword>
<organism evidence="1 2">
    <name type="scientific">Sodiomyces alkalinus (strain CBS 110278 / VKM F-3762 / F11)</name>
    <name type="common">Alkaliphilic filamentous fungus</name>
    <dbReference type="NCBI Taxonomy" id="1314773"/>
    <lineage>
        <taxon>Eukaryota</taxon>
        <taxon>Fungi</taxon>
        <taxon>Dikarya</taxon>
        <taxon>Ascomycota</taxon>
        <taxon>Pezizomycotina</taxon>
        <taxon>Sordariomycetes</taxon>
        <taxon>Hypocreomycetidae</taxon>
        <taxon>Glomerellales</taxon>
        <taxon>Plectosphaerellaceae</taxon>
        <taxon>Sodiomyces</taxon>
    </lineage>
</organism>
<dbReference type="EMBL" id="ML119054">
    <property type="protein sequence ID" value="ROT39070.1"/>
    <property type="molecule type" value="Genomic_DNA"/>
</dbReference>
<accession>A0A3N2PX22</accession>
<name>A0A3N2PX22_SODAK</name>
<dbReference type="RefSeq" id="XP_028466876.1">
    <property type="nucleotide sequence ID" value="XM_028611733.1"/>
</dbReference>
<protein>
    <submittedName>
        <fullName evidence="1">Uncharacterized protein</fullName>
    </submittedName>
</protein>
<evidence type="ECO:0000313" key="2">
    <source>
        <dbReference type="Proteomes" id="UP000272025"/>
    </source>
</evidence>
<dbReference type="OrthoDB" id="5244437at2759"/>
<gene>
    <name evidence="1" type="ORF">SODALDRAFT_332502</name>
</gene>
<dbReference type="GeneID" id="39580211"/>